<evidence type="ECO:0000313" key="2">
    <source>
        <dbReference type="Proteomes" id="UP001283361"/>
    </source>
</evidence>
<gene>
    <name evidence="1" type="ORF">RRG08_011807</name>
</gene>
<dbReference type="AlphaFoldDB" id="A0AAE1AGT1"/>
<organism evidence="1 2">
    <name type="scientific">Elysia crispata</name>
    <name type="common">lettuce slug</name>
    <dbReference type="NCBI Taxonomy" id="231223"/>
    <lineage>
        <taxon>Eukaryota</taxon>
        <taxon>Metazoa</taxon>
        <taxon>Spiralia</taxon>
        <taxon>Lophotrochozoa</taxon>
        <taxon>Mollusca</taxon>
        <taxon>Gastropoda</taxon>
        <taxon>Heterobranchia</taxon>
        <taxon>Euthyneura</taxon>
        <taxon>Panpulmonata</taxon>
        <taxon>Sacoglossa</taxon>
        <taxon>Placobranchoidea</taxon>
        <taxon>Plakobranchidae</taxon>
        <taxon>Elysia</taxon>
    </lineage>
</organism>
<dbReference type="Proteomes" id="UP001283361">
    <property type="component" value="Unassembled WGS sequence"/>
</dbReference>
<proteinExistence type="predicted"/>
<evidence type="ECO:0000313" key="1">
    <source>
        <dbReference type="EMBL" id="KAK3787550.1"/>
    </source>
</evidence>
<sequence>MVVLLRCCAVRRFFNTSRIKVCSLAHINQVERCTPLHNTPLDSVEDHSRCESRPGQARIPLTKPRPADRIEIVRSPGRPGLI</sequence>
<keyword evidence="2" id="KW-1185">Reference proteome</keyword>
<name>A0AAE1AGT1_9GAST</name>
<dbReference type="EMBL" id="JAWDGP010001861">
    <property type="protein sequence ID" value="KAK3787550.1"/>
    <property type="molecule type" value="Genomic_DNA"/>
</dbReference>
<accession>A0AAE1AGT1</accession>
<comment type="caution">
    <text evidence="1">The sequence shown here is derived from an EMBL/GenBank/DDBJ whole genome shotgun (WGS) entry which is preliminary data.</text>
</comment>
<reference evidence="1" key="1">
    <citation type="journal article" date="2023" name="G3 (Bethesda)">
        <title>A reference genome for the long-term kleptoplast-retaining sea slug Elysia crispata morphotype clarki.</title>
        <authorList>
            <person name="Eastman K.E."/>
            <person name="Pendleton A.L."/>
            <person name="Shaikh M.A."/>
            <person name="Suttiyut T."/>
            <person name="Ogas R."/>
            <person name="Tomko P."/>
            <person name="Gavelis G."/>
            <person name="Widhalm J.R."/>
            <person name="Wisecaver J.H."/>
        </authorList>
    </citation>
    <scope>NUCLEOTIDE SEQUENCE</scope>
    <source>
        <strain evidence="1">ECLA1</strain>
    </source>
</reference>
<protein>
    <submittedName>
        <fullName evidence="1">Uncharacterized protein</fullName>
    </submittedName>
</protein>